<feature type="non-terminal residue" evidence="2">
    <location>
        <position position="1"/>
    </location>
</feature>
<feature type="compositionally biased region" description="Acidic residues" evidence="1">
    <location>
        <begin position="32"/>
        <end position="45"/>
    </location>
</feature>
<organism evidence="2">
    <name type="scientific">marine metagenome</name>
    <dbReference type="NCBI Taxonomy" id="408172"/>
    <lineage>
        <taxon>unclassified sequences</taxon>
        <taxon>metagenomes</taxon>
        <taxon>ecological metagenomes</taxon>
    </lineage>
</organism>
<reference evidence="2" key="1">
    <citation type="submission" date="2018-05" db="EMBL/GenBank/DDBJ databases">
        <authorList>
            <person name="Lanie J.A."/>
            <person name="Ng W.-L."/>
            <person name="Kazmierczak K.M."/>
            <person name="Andrzejewski T.M."/>
            <person name="Davidsen T.M."/>
            <person name="Wayne K.J."/>
            <person name="Tettelin H."/>
            <person name="Glass J.I."/>
            <person name="Rusch D."/>
            <person name="Podicherti R."/>
            <person name="Tsui H.-C.T."/>
            <person name="Winkler M.E."/>
        </authorList>
    </citation>
    <scope>NUCLEOTIDE SEQUENCE</scope>
</reference>
<feature type="region of interest" description="Disordered" evidence="1">
    <location>
        <begin position="31"/>
        <end position="51"/>
    </location>
</feature>
<evidence type="ECO:0000256" key="1">
    <source>
        <dbReference type="SAM" id="MobiDB-lite"/>
    </source>
</evidence>
<dbReference type="AlphaFoldDB" id="A0A382XP21"/>
<name>A0A382XP21_9ZZZZ</name>
<gene>
    <name evidence="2" type="ORF">METZ01_LOCUS425444</name>
</gene>
<protein>
    <submittedName>
        <fullName evidence="2">Uncharacterized protein</fullName>
    </submittedName>
</protein>
<accession>A0A382XP21</accession>
<evidence type="ECO:0000313" key="2">
    <source>
        <dbReference type="EMBL" id="SVD72590.1"/>
    </source>
</evidence>
<proteinExistence type="predicted"/>
<sequence>TTTGEIVDITSRQAWEYNKDDQEYWTIPFIEEASDDESEENEDQNDDKRSINFSFDFNNQNDLDDGTDLENITRSGGDKIENIHGFRVRKWTTTLSKGDDRIIIDEWAIKELPLLRLADSLNREIELARGTPDSILNIFRFGKGFSNNETLLDVPGLDSLIEVSGIKPITGDVIKGDVSFFENGESKAGFGSDVIEIYAENFDSLYFNIPEEYERVEVE</sequence>
<dbReference type="EMBL" id="UINC01169183">
    <property type="protein sequence ID" value="SVD72590.1"/>
    <property type="molecule type" value="Genomic_DNA"/>
</dbReference>